<feature type="compositionally biased region" description="Basic and acidic residues" evidence="4">
    <location>
        <begin position="205"/>
        <end position="214"/>
    </location>
</feature>
<dbReference type="GO" id="GO:0006357">
    <property type="term" value="P:regulation of transcription by RNA polymerase II"/>
    <property type="evidence" value="ECO:0000318"/>
    <property type="project" value="GO_Central"/>
</dbReference>
<feature type="region of interest" description="Disordered" evidence="4">
    <location>
        <begin position="333"/>
        <end position="352"/>
    </location>
</feature>
<feature type="compositionally biased region" description="Polar residues" evidence="4">
    <location>
        <begin position="413"/>
        <end position="424"/>
    </location>
</feature>
<dbReference type="InterPro" id="IPR013087">
    <property type="entry name" value="Znf_C2H2_type"/>
</dbReference>
<feature type="compositionally biased region" description="Basic and acidic residues" evidence="4">
    <location>
        <begin position="425"/>
        <end position="437"/>
    </location>
</feature>
<feature type="compositionally biased region" description="Basic and acidic residues" evidence="4">
    <location>
        <begin position="171"/>
        <end position="181"/>
    </location>
</feature>
<dbReference type="GO" id="GO:0000981">
    <property type="term" value="F:DNA-binding transcription factor activity, RNA polymerase II-specific"/>
    <property type="evidence" value="ECO:0000318"/>
    <property type="project" value="GO_Central"/>
</dbReference>
<protein>
    <submittedName>
        <fullName evidence="5">Egrh-1</fullName>
    </submittedName>
</protein>
<dbReference type="OrthoDB" id="10018191at2759"/>
<dbReference type="GO" id="GO:0000978">
    <property type="term" value="F:RNA polymerase II cis-regulatory region sequence-specific DNA binding"/>
    <property type="evidence" value="ECO:0000318"/>
    <property type="project" value="GO_Central"/>
</dbReference>
<feature type="region of interest" description="Disordered" evidence="4">
    <location>
        <begin position="413"/>
        <end position="467"/>
    </location>
</feature>
<dbReference type="PROSITE" id="PS50157">
    <property type="entry name" value="ZINC_FINGER_C2H2_2"/>
    <property type="match status" value="3"/>
</dbReference>
<dbReference type="PROSITE" id="PS00028">
    <property type="entry name" value="ZINC_FINGER_C2H2_1"/>
    <property type="match status" value="3"/>
</dbReference>
<feature type="compositionally biased region" description="Polar residues" evidence="4">
    <location>
        <begin position="733"/>
        <end position="753"/>
    </location>
</feature>
<dbReference type="Pfam" id="PF00096">
    <property type="entry name" value="zf-C2H2"/>
    <property type="match status" value="3"/>
</dbReference>
<dbReference type="EnsemblMetazoa" id="PPA18735.1">
    <property type="protein sequence ID" value="PPA18735.1"/>
    <property type="gene ID" value="WBGene00108289"/>
</dbReference>
<accession>A0A8R1UFX3</accession>
<dbReference type="InterPro" id="IPR036236">
    <property type="entry name" value="Znf_C2H2_sf"/>
</dbReference>
<dbReference type="GO" id="GO:0008270">
    <property type="term" value="F:zinc ion binding"/>
    <property type="evidence" value="ECO:0007669"/>
    <property type="project" value="UniProtKB-KW"/>
</dbReference>
<evidence type="ECO:0000256" key="3">
    <source>
        <dbReference type="ARBA" id="ARBA00022833"/>
    </source>
</evidence>
<keyword evidence="1" id="KW-0479">Metal-binding</keyword>
<evidence type="ECO:0000313" key="6">
    <source>
        <dbReference type="Proteomes" id="UP000005239"/>
    </source>
</evidence>
<dbReference type="FunFam" id="3.30.160.60:FF:000515">
    <property type="entry name" value="early growth response protein 4"/>
    <property type="match status" value="1"/>
</dbReference>
<evidence type="ECO:0000256" key="4">
    <source>
        <dbReference type="SAM" id="MobiDB-lite"/>
    </source>
</evidence>
<dbReference type="PANTHER" id="PTHR23235:SF60">
    <property type="entry name" value="STRIPE, ISOFORM D"/>
    <property type="match status" value="1"/>
</dbReference>
<feature type="region of interest" description="Disordered" evidence="4">
    <location>
        <begin position="715"/>
        <end position="753"/>
    </location>
</feature>
<dbReference type="SUPFAM" id="SSF57667">
    <property type="entry name" value="beta-beta-alpha zinc fingers"/>
    <property type="match status" value="2"/>
</dbReference>
<feature type="compositionally biased region" description="Polar residues" evidence="4">
    <location>
        <begin position="135"/>
        <end position="147"/>
    </location>
</feature>
<feature type="compositionally biased region" description="Polar residues" evidence="4">
    <location>
        <begin position="192"/>
        <end position="204"/>
    </location>
</feature>
<keyword evidence="2" id="KW-0863">Zinc-finger</keyword>
<feature type="region of interest" description="Disordered" evidence="4">
    <location>
        <begin position="261"/>
        <end position="300"/>
    </location>
</feature>
<accession>A0A2A6D0Z3</accession>
<feature type="region of interest" description="Disordered" evidence="4">
    <location>
        <begin position="116"/>
        <end position="218"/>
    </location>
</feature>
<evidence type="ECO:0000256" key="2">
    <source>
        <dbReference type="ARBA" id="ARBA00022771"/>
    </source>
</evidence>
<reference evidence="6" key="1">
    <citation type="journal article" date="2008" name="Nat. Genet.">
        <title>The Pristionchus pacificus genome provides a unique perspective on nematode lifestyle and parasitism.</title>
        <authorList>
            <person name="Dieterich C."/>
            <person name="Clifton S.W."/>
            <person name="Schuster L.N."/>
            <person name="Chinwalla A."/>
            <person name="Delehaunty K."/>
            <person name="Dinkelacker I."/>
            <person name="Fulton L."/>
            <person name="Fulton R."/>
            <person name="Godfrey J."/>
            <person name="Minx P."/>
            <person name="Mitreva M."/>
            <person name="Roeseler W."/>
            <person name="Tian H."/>
            <person name="Witte H."/>
            <person name="Yang S.P."/>
            <person name="Wilson R.K."/>
            <person name="Sommer R.J."/>
        </authorList>
    </citation>
    <scope>NUCLEOTIDE SEQUENCE [LARGE SCALE GENOMIC DNA]</scope>
    <source>
        <strain evidence="6">PS312</strain>
    </source>
</reference>
<dbReference type="SMART" id="SM00355">
    <property type="entry name" value="ZnF_C2H2"/>
    <property type="match status" value="3"/>
</dbReference>
<dbReference type="Gene3D" id="3.30.160.60">
    <property type="entry name" value="Classic Zinc Finger"/>
    <property type="match status" value="3"/>
</dbReference>
<organism evidence="5 6">
    <name type="scientific">Pristionchus pacificus</name>
    <name type="common">Parasitic nematode worm</name>
    <dbReference type="NCBI Taxonomy" id="54126"/>
    <lineage>
        <taxon>Eukaryota</taxon>
        <taxon>Metazoa</taxon>
        <taxon>Ecdysozoa</taxon>
        <taxon>Nematoda</taxon>
        <taxon>Chromadorea</taxon>
        <taxon>Rhabditida</taxon>
        <taxon>Rhabditina</taxon>
        <taxon>Diplogasteromorpha</taxon>
        <taxon>Diplogasteroidea</taxon>
        <taxon>Neodiplogasteridae</taxon>
        <taxon>Pristionchus</taxon>
    </lineage>
</organism>
<dbReference type="AlphaFoldDB" id="A0A2A6D0Z3"/>
<evidence type="ECO:0000256" key="1">
    <source>
        <dbReference type="ARBA" id="ARBA00022723"/>
    </source>
</evidence>
<gene>
    <name evidence="5" type="primary">WBGene00108289</name>
</gene>
<evidence type="ECO:0000313" key="5">
    <source>
        <dbReference type="EnsemblMetazoa" id="PPA18735.1"/>
    </source>
</evidence>
<name>A0A2A6D0Z3_PRIPA</name>
<feature type="compositionally biased region" description="Basic residues" evidence="4">
    <location>
        <begin position="720"/>
        <end position="732"/>
    </location>
</feature>
<dbReference type="PANTHER" id="PTHR23235">
    <property type="entry name" value="KRUEPPEL-LIKE TRANSCRIPTION FACTOR"/>
    <property type="match status" value="1"/>
</dbReference>
<keyword evidence="3" id="KW-0862">Zinc</keyword>
<keyword evidence="6" id="KW-1185">Reference proteome</keyword>
<feature type="region of interest" description="Disordered" evidence="4">
    <location>
        <begin position="528"/>
        <end position="549"/>
    </location>
</feature>
<feature type="compositionally biased region" description="Polar residues" evidence="4">
    <location>
        <begin position="333"/>
        <end position="343"/>
    </location>
</feature>
<dbReference type="Proteomes" id="UP000005239">
    <property type="component" value="Unassembled WGS sequence"/>
</dbReference>
<sequence length="753" mass="82158">MAEVVSSEGDSSSALTANFSSLHLQSPTIHAYASPTVSQSVPQYRPPPLDVSTTQFNPIPTNLPPPPFPMIDNRFCGHPSFNTAQSYSGLGQLSPTAPVFNAQWPDFAAQQPFTDDRSIRFSPPFADPPSPSDHGSPTQHGHSTPQMSHCPYPLPPPPSYALKRPSRMRRAFSDQTEHLSRLDCSPPKKLSMSGNSSVDHQSQPAEEKEDAKSEQDDELERISSFILDHCKGDFLPPSTMDMQALSPSPSIVVSPLVGRPMANSSTATATRHHLEPPKRTPTTLAPPSRNVGPPSRLTRSAPSLHHKAINHSIIHHNDPDCLKTPTMSDMLQTPTPNQLTSPFKHTPAADDTPRFSFSQISLPPPPGGQRFFGENEPLMVTTNGGSSHRSDDSSPGEDELKTPVFAFEACVASTSGTQPASSSNGEKKKEKEDEKRPAAPPPTMNGKHPKPSLPTISTSGLAPPIGSPGLNGGMFQFSPLVEHFLQTISNRSGGLPELSVMDAETPKTAEAPDLLKLVCKQEVKDGKGTFVEPSIPRSKAGNSQVPRPPPPQFVFDPPPMSSVTETPLFDNIAEFKPAPGFMIPKQEPLDEYSIEIYNGGMDTGSDFDYKGGIEMEDDKDSFRRMHLRNKGGVVGGLLPSGERPYICTMPNCDKRFSRSDELTRHMRIHTGSKPFQCNICHRAFSRSDHLTTHVRTHTGEKPFECNTCGRKFARSDERKRHTKVHEKPKYRRSSTSSFGGPASQGSNNSNAME</sequence>
<reference evidence="5" key="2">
    <citation type="submission" date="2022-06" db="UniProtKB">
        <authorList>
            <consortium name="EnsemblMetazoa"/>
        </authorList>
    </citation>
    <scope>IDENTIFICATION</scope>
    <source>
        <strain evidence="5">PS312</strain>
    </source>
</reference>
<proteinExistence type="predicted"/>
<feature type="region of interest" description="Disordered" evidence="4">
    <location>
        <begin position="367"/>
        <end position="399"/>
    </location>
</feature>